<dbReference type="Pfam" id="PF22617">
    <property type="entry name" value="HCS_D2"/>
    <property type="match status" value="1"/>
</dbReference>
<reference evidence="11 12" key="1">
    <citation type="journal article" date="2015" name="Sci. Rep.">
        <title>A comparative genomics and reductive dehalogenase gene transcription study of two chloroethene-respiring bacteria, Dehalococcoides mccartyi strains MB and 11a.</title>
        <authorList>
            <person name="Low A."/>
            <person name="Shen Z."/>
            <person name="Cheng D."/>
            <person name="Rogers M.J."/>
            <person name="Lee P.K."/>
            <person name="He J."/>
        </authorList>
    </citation>
    <scope>NUCLEOTIDE SEQUENCE [LARGE SCALE GENOMIC DNA]</scope>
    <source>
        <strain evidence="11 12">MB</strain>
    </source>
</reference>
<keyword evidence="6" id="KW-0100">Branched-chain amino acid biosynthesis</keyword>
<evidence type="ECO:0000313" key="12">
    <source>
        <dbReference type="Proteomes" id="UP000053577"/>
    </source>
</evidence>
<dbReference type="InterPro" id="IPR000891">
    <property type="entry name" value="PYR_CT"/>
</dbReference>
<dbReference type="PANTHER" id="PTHR43538">
    <property type="entry name" value="ALPHA-IPM SYNTHASE/HOMOCITRATE SYNTHASE"/>
    <property type="match status" value="1"/>
</dbReference>
<comment type="caution">
    <text evidence="11">The sequence shown here is derived from an EMBL/GenBank/DDBJ whole genome shotgun (WGS) entry which is preliminary data.</text>
</comment>
<dbReference type="PATRIC" id="fig|61435.5.peg.776"/>
<comment type="pathway">
    <text evidence="1">Amino-acid biosynthesis; L-isoleucine biosynthesis; 2-oxobutanoate from pyruvate: step 1/3.</text>
</comment>
<dbReference type="Proteomes" id="UP000053577">
    <property type="component" value="Unassembled WGS sequence"/>
</dbReference>
<accession>A0A0V8LY17</accession>
<dbReference type="InterPro" id="IPR005675">
    <property type="entry name" value="Citramal_synthase"/>
</dbReference>
<evidence type="ECO:0000256" key="3">
    <source>
        <dbReference type="ARBA" id="ARBA00022605"/>
    </source>
</evidence>
<feature type="domain" description="Pyruvate carboxyltransferase" evidence="10">
    <location>
        <begin position="3"/>
        <end position="268"/>
    </location>
</feature>
<dbReference type="Gene3D" id="3.20.20.70">
    <property type="entry name" value="Aldolase class I"/>
    <property type="match status" value="1"/>
</dbReference>
<dbReference type="eggNOG" id="COG0119">
    <property type="taxonomic scope" value="Bacteria"/>
</dbReference>
<protein>
    <recommendedName>
        <fullName evidence="8">Citramalate synthase</fullName>
        <ecNumber evidence="8">2.3.3.21</ecNumber>
    </recommendedName>
</protein>
<dbReference type="InterPro" id="IPR054691">
    <property type="entry name" value="LeuA/HCS_post-cat"/>
</dbReference>
<name>A0A0V8LY17_9CHLR</name>
<dbReference type="AlphaFoldDB" id="A0A0V8LY17"/>
<comment type="catalytic activity">
    <reaction evidence="7">
        <text>pyruvate + acetyl-CoA + H2O = (3R)-citramalate + CoA + H(+)</text>
        <dbReference type="Rhea" id="RHEA:19045"/>
        <dbReference type="ChEBI" id="CHEBI:15361"/>
        <dbReference type="ChEBI" id="CHEBI:15377"/>
        <dbReference type="ChEBI" id="CHEBI:15378"/>
        <dbReference type="ChEBI" id="CHEBI:30934"/>
        <dbReference type="ChEBI" id="CHEBI:57287"/>
        <dbReference type="ChEBI" id="CHEBI:57288"/>
        <dbReference type="EC" id="2.3.3.21"/>
    </reaction>
</comment>
<dbReference type="SUPFAM" id="SSF51569">
    <property type="entry name" value="Aldolase"/>
    <property type="match status" value="1"/>
</dbReference>
<evidence type="ECO:0000256" key="6">
    <source>
        <dbReference type="ARBA" id="ARBA00023304"/>
    </source>
</evidence>
<evidence type="ECO:0000313" key="11">
    <source>
        <dbReference type="EMBL" id="KSV16380.1"/>
    </source>
</evidence>
<evidence type="ECO:0000256" key="2">
    <source>
        <dbReference type="ARBA" id="ARBA00006154"/>
    </source>
</evidence>
<dbReference type="CDD" id="cd07941">
    <property type="entry name" value="DRE_TIM_LeuA3"/>
    <property type="match status" value="1"/>
</dbReference>
<keyword evidence="3" id="KW-0028">Amino-acid biosynthesis</keyword>
<dbReference type="InterPro" id="IPR013709">
    <property type="entry name" value="2-isopropylmalate_synth_dimer"/>
</dbReference>
<gene>
    <name evidence="11" type="ORF">DA01_03870</name>
</gene>
<dbReference type="SUPFAM" id="SSF110921">
    <property type="entry name" value="2-isopropylmalate synthase LeuA, allosteric (dimerisation) domain"/>
    <property type="match status" value="1"/>
</dbReference>
<evidence type="ECO:0000256" key="8">
    <source>
        <dbReference type="NCBIfam" id="TIGR00977"/>
    </source>
</evidence>
<dbReference type="Gene3D" id="1.10.238.260">
    <property type="match status" value="1"/>
</dbReference>
<evidence type="ECO:0000256" key="9">
    <source>
        <dbReference type="RuleBase" id="RU003523"/>
    </source>
</evidence>
<dbReference type="EC" id="2.3.3.21" evidence="8"/>
<dbReference type="Pfam" id="PF00682">
    <property type="entry name" value="HMGL-like"/>
    <property type="match status" value="1"/>
</dbReference>
<dbReference type="InterPro" id="IPR002034">
    <property type="entry name" value="AIPM/Hcit_synth_CS"/>
</dbReference>
<dbReference type="UniPathway" id="UPA00047">
    <property type="reaction ID" value="UER00066"/>
</dbReference>
<dbReference type="PROSITE" id="PS00815">
    <property type="entry name" value="AIPM_HOMOCIT_SYNTH_1"/>
    <property type="match status" value="1"/>
</dbReference>
<dbReference type="GO" id="GO:0009098">
    <property type="term" value="P:L-leucine biosynthetic process"/>
    <property type="evidence" value="ECO:0007669"/>
    <property type="project" value="InterPro"/>
</dbReference>
<dbReference type="GO" id="GO:0043714">
    <property type="term" value="F:(R)-citramalate synthase activity"/>
    <property type="evidence" value="ECO:0007669"/>
    <property type="project" value="UniProtKB-UniRule"/>
</dbReference>
<dbReference type="SMART" id="SM00917">
    <property type="entry name" value="LeuA_dimer"/>
    <property type="match status" value="1"/>
</dbReference>
<dbReference type="OrthoDB" id="9804858at2"/>
<evidence type="ECO:0000256" key="7">
    <source>
        <dbReference type="ARBA" id="ARBA00048263"/>
    </source>
</evidence>
<evidence type="ECO:0000256" key="4">
    <source>
        <dbReference type="ARBA" id="ARBA00022624"/>
    </source>
</evidence>
<dbReference type="InterPro" id="IPR013785">
    <property type="entry name" value="Aldolase_TIM"/>
</dbReference>
<dbReference type="RefSeq" id="WP_058292791.1">
    <property type="nucleotide sequence ID" value="NZ_JGYD01000026.1"/>
</dbReference>
<dbReference type="NCBIfam" id="TIGR00977">
    <property type="entry name" value="citramal_synth"/>
    <property type="match status" value="1"/>
</dbReference>
<dbReference type="GO" id="GO:0003852">
    <property type="term" value="F:2-isopropylmalate synthase activity"/>
    <property type="evidence" value="ECO:0007669"/>
    <property type="project" value="InterPro"/>
</dbReference>
<evidence type="ECO:0000256" key="5">
    <source>
        <dbReference type="ARBA" id="ARBA00022679"/>
    </source>
</evidence>
<dbReference type="InterPro" id="IPR036230">
    <property type="entry name" value="LeuA_allosteric_dom_sf"/>
</dbReference>
<evidence type="ECO:0000256" key="1">
    <source>
        <dbReference type="ARBA" id="ARBA00004743"/>
    </source>
</evidence>
<dbReference type="PROSITE" id="PS50991">
    <property type="entry name" value="PYR_CT"/>
    <property type="match status" value="1"/>
</dbReference>
<dbReference type="Pfam" id="PF08502">
    <property type="entry name" value="LeuA_dimer"/>
    <property type="match status" value="1"/>
</dbReference>
<keyword evidence="5 9" id="KW-0808">Transferase</keyword>
<keyword evidence="4" id="KW-0412">Isoleucine biosynthesis</keyword>
<proteinExistence type="inferred from homology"/>
<sequence length="533" mass="58407">MQVKLYDTTLRDGSQREGISFTVADKLKIAQKLDELGIHYIEGGWPGSNPKDSEFFVQVKSLKLKNAKMVAFGSTRRPKVKAEADATLKQLVEAGTEYVTLVGKSSARQVTQVLETTLEENLAMITDSIEYLRSKCIKVFLDAEHFFDGYKDNPEYSIQVLQAAEKAGAEGVVLCDTNGGSLPEEIAEAVEAVTKSVNICVGIHSHNDTEMAVANSIAALKAGASQIQGTINGFGERCGNANMCSIIPILKLKMGIDCITDSQLKLLTDTSHYISELANLVSEPFLPYVGASAFSHKAGLHVSGLSKWSGSYQHIEPELVGNRQRLLVSELAGRSNIVQRAKAIGINLTPDSKEVKDLLQQVKKMESMGFQYENAEASFDLLVNRTQAGYAAPFELIDFMVVVEKQRRPSAMRSQDEMIAEGIVKVRVDGEVMHTVAEGNGPINALDAALRKGLCQFYPELSSVHLSDYKVRILEQTSGTDALVRVLIESTDGESTWHTVGASPNIIEASWLALSDSFEYWLITKKCKNCKKQ</sequence>
<comment type="similarity">
    <text evidence="2 9">Belongs to the alpha-IPM synthase/homocitrate synthase family.</text>
</comment>
<dbReference type="PANTHER" id="PTHR43538:SF1">
    <property type="entry name" value="(R)-CITRAMALATE SYNTHASE"/>
    <property type="match status" value="1"/>
</dbReference>
<evidence type="ECO:0000259" key="10">
    <source>
        <dbReference type="PROSITE" id="PS50991"/>
    </source>
</evidence>
<organism evidence="11 12">
    <name type="scientific">Dehalococcoides mccartyi</name>
    <dbReference type="NCBI Taxonomy" id="61435"/>
    <lineage>
        <taxon>Bacteria</taxon>
        <taxon>Bacillati</taxon>
        <taxon>Chloroflexota</taxon>
        <taxon>Dehalococcoidia</taxon>
        <taxon>Dehalococcoidales</taxon>
        <taxon>Dehalococcoidaceae</taxon>
        <taxon>Dehalococcoides</taxon>
    </lineage>
</organism>
<dbReference type="GO" id="GO:0009097">
    <property type="term" value="P:isoleucine biosynthetic process"/>
    <property type="evidence" value="ECO:0007669"/>
    <property type="project" value="UniProtKB-UniRule"/>
</dbReference>
<dbReference type="EMBL" id="JGYD01000026">
    <property type="protein sequence ID" value="KSV16380.1"/>
    <property type="molecule type" value="Genomic_DNA"/>
</dbReference>
<dbReference type="Gene3D" id="3.30.160.270">
    <property type="match status" value="1"/>
</dbReference>